<gene>
    <name evidence="2" type="ORF">SAMN04487991_3642</name>
</gene>
<reference evidence="3" key="1">
    <citation type="submission" date="2016-10" db="EMBL/GenBank/DDBJ databases">
        <authorList>
            <person name="Varghese N."/>
            <person name="Submissions S."/>
        </authorList>
    </citation>
    <scope>NUCLEOTIDE SEQUENCE [LARGE SCALE GENOMIC DNA]</scope>
    <source>
        <strain evidence="3">DSM 26471</strain>
    </source>
</reference>
<dbReference type="RefSeq" id="WP_177213210.1">
    <property type="nucleotide sequence ID" value="NZ_FORH01000008.1"/>
</dbReference>
<evidence type="ECO:0000313" key="3">
    <source>
        <dbReference type="Proteomes" id="UP000199630"/>
    </source>
</evidence>
<dbReference type="AlphaFoldDB" id="A0A1I3WCM8"/>
<dbReference type="STRING" id="588602.SAMN04487991_3642"/>
<protein>
    <submittedName>
        <fullName evidence="2">Hint domain-containing protein</fullName>
    </submittedName>
</protein>
<dbReference type="InterPro" id="IPR028992">
    <property type="entry name" value="Hedgehog/Intein_dom"/>
</dbReference>
<keyword evidence="3" id="KW-1185">Reference proteome</keyword>
<dbReference type="Proteomes" id="UP000199630">
    <property type="component" value="Unassembled WGS sequence"/>
</dbReference>
<sequence>MAKLAQMFQKEPTRNAMGRSGVWDGALHAGQPVLTSGLTAGTQVATQNGWRDVESLQVGDKVLTFDAGLQPVRRLSRSWTYVDYGTAPRHTWPLCVPAGALGNKTELHLLPEQSVMVESDAGETMFGDPFTLVPAQALDGYKGIAPERPRKPMEVVTLEFDTEQVVFANVGALFHCPAPAELTMASLMEDHPVPGYDVLSLAQARRFIDRLMDEDALDAAWIKQERQSRQPLRYAN</sequence>
<feature type="domain" description="Hedgehog/Intein (Hint)" evidence="1">
    <location>
        <begin position="38"/>
        <end position="169"/>
    </location>
</feature>
<dbReference type="EMBL" id="FORH01000008">
    <property type="protein sequence ID" value="SFK04231.1"/>
    <property type="molecule type" value="Genomic_DNA"/>
</dbReference>
<name>A0A1I3WCM8_9RHOB</name>
<dbReference type="Pfam" id="PF13403">
    <property type="entry name" value="Hint_2"/>
    <property type="match status" value="1"/>
</dbReference>
<accession>A0A1I3WCM8</accession>
<dbReference type="SUPFAM" id="SSF51294">
    <property type="entry name" value="Hedgehog/intein (Hint) domain"/>
    <property type="match status" value="1"/>
</dbReference>
<proteinExistence type="predicted"/>
<evidence type="ECO:0000259" key="1">
    <source>
        <dbReference type="Pfam" id="PF13403"/>
    </source>
</evidence>
<dbReference type="Gene3D" id="2.170.16.10">
    <property type="entry name" value="Hedgehog/Intein (Hint) domain"/>
    <property type="match status" value="1"/>
</dbReference>
<evidence type="ECO:0000313" key="2">
    <source>
        <dbReference type="EMBL" id="SFK04231.1"/>
    </source>
</evidence>
<organism evidence="2 3">
    <name type="scientific">Celeribacter neptunius</name>
    <dbReference type="NCBI Taxonomy" id="588602"/>
    <lineage>
        <taxon>Bacteria</taxon>
        <taxon>Pseudomonadati</taxon>
        <taxon>Pseudomonadota</taxon>
        <taxon>Alphaproteobacteria</taxon>
        <taxon>Rhodobacterales</taxon>
        <taxon>Roseobacteraceae</taxon>
        <taxon>Celeribacter</taxon>
    </lineage>
</organism>
<dbReference type="InterPro" id="IPR036844">
    <property type="entry name" value="Hint_dom_sf"/>
</dbReference>